<dbReference type="Proteomes" id="UP001487296">
    <property type="component" value="Unassembled WGS sequence"/>
</dbReference>
<sequence length="82" mass="9026">MNHSLYNKFAAQFAAATLPSLVESFNRQVQSRGFNAARAAHDQALLAELERRGIDLSDVSDGTTTSFAHHVGLENNRLVRVD</sequence>
<dbReference type="EMBL" id="JBBNFP010000035">
    <property type="protein sequence ID" value="MEQ2487189.1"/>
    <property type="molecule type" value="Genomic_DNA"/>
</dbReference>
<protein>
    <submittedName>
        <fullName evidence="1">Uncharacterized protein</fullName>
    </submittedName>
</protein>
<proteinExistence type="predicted"/>
<comment type="caution">
    <text evidence="1">The sequence shown here is derived from an EMBL/GenBank/DDBJ whole genome shotgun (WGS) entry which is preliminary data.</text>
</comment>
<keyword evidence="2" id="KW-1185">Reference proteome</keyword>
<name>A0ABV1FS62_9BACT</name>
<accession>A0ABV1FS62</accession>
<organism evidence="1 2">
    <name type="scientific">Hallella faecis</name>
    <dbReference type="NCBI Taxonomy" id="2841596"/>
    <lineage>
        <taxon>Bacteria</taxon>
        <taxon>Pseudomonadati</taxon>
        <taxon>Bacteroidota</taxon>
        <taxon>Bacteroidia</taxon>
        <taxon>Bacteroidales</taxon>
        <taxon>Prevotellaceae</taxon>
        <taxon>Hallella</taxon>
    </lineage>
</organism>
<evidence type="ECO:0000313" key="2">
    <source>
        <dbReference type="Proteomes" id="UP001487296"/>
    </source>
</evidence>
<gene>
    <name evidence="1" type="ORF">AAAT34_09010</name>
</gene>
<dbReference type="RefSeq" id="WP_215760226.1">
    <property type="nucleotide sequence ID" value="NZ_JAHKBE010000034.1"/>
</dbReference>
<evidence type="ECO:0000313" key="1">
    <source>
        <dbReference type="EMBL" id="MEQ2487189.1"/>
    </source>
</evidence>
<reference evidence="1 2" key="1">
    <citation type="submission" date="2024-04" db="EMBL/GenBank/DDBJ databases">
        <title>Human intestinal bacterial collection.</title>
        <authorList>
            <person name="Pauvert C."/>
            <person name="Hitch T.C.A."/>
            <person name="Clavel T."/>
        </authorList>
    </citation>
    <scope>NUCLEOTIDE SEQUENCE [LARGE SCALE GENOMIC DNA]</scope>
    <source>
        <strain evidence="1 2">CLA-AA-H145</strain>
    </source>
</reference>